<comment type="caution">
    <text evidence="1">The sequence shown here is derived from an EMBL/GenBank/DDBJ whole genome shotgun (WGS) entry which is preliminary data.</text>
</comment>
<dbReference type="Proteomes" id="UP000230843">
    <property type="component" value="Unassembled WGS sequence"/>
</dbReference>
<protein>
    <submittedName>
        <fullName evidence="1">Uncharacterized protein</fullName>
    </submittedName>
</protein>
<dbReference type="AlphaFoldDB" id="A0A2M7Z6K1"/>
<sequence length="76" mass="8612">MEWTLEELELLVQILGEKNVRKLLNGDVSIEFKEKITKTTTIITTGQKLPLVDLDKIAERLGAERMGSVQKSKKSK</sequence>
<gene>
    <name evidence="1" type="ORF">CO137_02440</name>
</gene>
<organism evidence="1 2">
    <name type="scientific">Candidatus Magasanikbacteria bacterium CG_4_9_14_3_um_filter_32_9</name>
    <dbReference type="NCBI Taxonomy" id="1974644"/>
    <lineage>
        <taxon>Bacteria</taxon>
        <taxon>Candidatus Magasanikiibacteriota</taxon>
    </lineage>
</organism>
<name>A0A2M7Z6K1_9BACT</name>
<dbReference type="EMBL" id="PFVJ01000051">
    <property type="protein sequence ID" value="PJA89778.1"/>
    <property type="molecule type" value="Genomic_DNA"/>
</dbReference>
<evidence type="ECO:0000313" key="1">
    <source>
        <dbReference type="EMBL" id="PJA89778.1"/>
    </source>
</evidence>
<proteinExistence type="predicted"/>
<reference evidence="2" key="1">
    <citation type="submission" date="2017-09" db="EMBL/GenBank/DDBJ databases">
        <title>Depth-based differentiation of microbial function through sediment-hosted aquifers and enrichment of novel symbionts in the deep terrestrial subsurface.</title>
        <authorList>
            <person name="Probst A.J."/>
            <person name="Ladd B."/>
            <person name="Jarett J.K."/>
            <person name="Geller-Mcgrath D.E."/>
            <person name="Sieber C.M.K."/>
            <person name="Emerson J.B."/>
            <person name="Anantharaman K."/>
            <person name="Thomas B.C."/>
            <person name="Malmstrom R."/>
            <person name="Stieglmeier M."/>
            <person name="Klingl A."/>
            <person name="Woyke T."/>
            <person name="Ryan C.M."/>
            <person name="Banfield J.F."/>
        </authorList>
    </citation>
    <scope>NUCLEOTIDE SEQUENCE [LARGE SCALE GENOMIC DNA]</scope>
</reference>
<evidence type="ECO:0000313" key="2">
    <source>
        <dbReference type="Proteomes" id="UP000230843"/>
    </source>
</evidence>
<accession>A0A2M7Z6K1</accession>